<evidence type="ECO:0000313" key="4">
    <source>
        <dbReference type="EMBL" id="TXN29655.1"/>
    </source>
</evidence>
<dbReference type="InterPro" id="IPR036873">
    <property type="entry name" value="Rhodanese-like_dom_sf"/>
</dbReference>
<name>A0A5C8UMP3_9MICO</name>
<dbReference type="PROSITE" id="PS50206">
    <property type="entry name" value="RHODANESE_3"/>
    <property type="match status" value="2"/>
</dbReference>
<feature type="domain" description="Rhodanese" evidence="3">
    <location>
        <begin position="184"/>
        <end position="285"/>
    </location>
</feature>
<comment type="caution">
    <text evidence="4">The sequence shown here is derived from an EMBL/GenBank/DDBJ whole genome shotgun (WGS) entry which is preliminary data.</text>
</comment>
<reference evidence="4 5" key="1">
    <citation type="submission" date="2019-08" db="EMBL/GenBank/DDBJ databases">
        <title>Bacterial whole genome sequence for Glaciihabitans sp. CHu50b-6-2.</title>
        <authorList>
            <person name="Jin L."/>
        </authorList>
    </citation>
    <scope>NUCLEOTIDE SEQUENCE [LARGE SCALE GENOMIC DNA]</scope>
    <source>
        <strain evidence="4 5">CHu50b-6-2</strain>
    </source>
</reference>
<dbReference type="InterPro" id="IPR001763">
    <property type="entry name" value="Rhodanese-like_dom"/>
</dbReference>
<accession>A0A5C8UMP3</accession>
<protein>
    <submittedName>
        <fullName evidence="4">Sulfurtransferase</fullName>
    </submittedName>
</protein>
<dbReference type="RefSeq" id="WP_147783699.1">
    <property type="nucleotide sequence ID" value="NZ_VRMG01000008.1"/>
</dbReference>
<dbReference type="Pfam" id="PF00581">
    <property type="entry name" value="Rhodanese"/>
    <property type="match status" value="2"/>
</dbReference>
<dbReference type="Proteomes" id="UP000321379">
    <property type="component" value="Unassembled WGS sequence"/>
</dbReference>
<dbReference type="SMART" id="SM00450">
    <property type="entry name" value="RHOD"/>
    <property type="match status" value="2"/>
</dbReference>
<organism evidence="4 5">
    <name type="scientific">Lacisediminihabitans profunda</name>
    <dbReference type="NCBI Taxonomy" id="2594790"/>
    <lineage>
        <taxon>Bacteria</taxon>
        <taxon>Bacillati</taxon>
        <taxon>Actinomycetota</taxon>
        <taxon>Actinomycetes</taxon>
        <taxon>Micrococcales</taxon>
        <taxon>Microbacteriaceae</taxon>
        <taxon>Lacisediminihabitans</taxon>
    </lineage>
</organism>
<dbReference type="CDD" id="cd01448">
    <property type="entry name" value="TST_Repeat_1"/>
    <property type="match status" value="1"/>
</dbReference>
<keyword evidence="5" id="KW-1185">Reference proteome</keyword>
<keyword evidence="1 4" id="KW-0808">Transferase</keyword>
<dbReference type="PANTHER" id="PTHR11364:SF27">
    <property type="entry name" value="SULFURTRANSFERASE"/>
    <property type="match status" value="1"/>
</dbReference>
<evidence type="ECO:0000256" key="1">
    <source>
        <dbReference type="ARBA" id="ARBA00022679"/>
    </source>
</evidence>
<evidence type="ECO:0000313" key="5">
    <source>
        <dbReference type="Proteomes" id="UP000321379"/>
    </source>
</evidence>
<dbReference type="AlphaFoldDB" id="A0A5C8UMP3"/>
<keyword evidence="2" id="KW-0677">Repeat</keyword>
<dbReference type="InterPro" id="IPR045078">
    <property type="entry name" value="TST/MPST-like"/>
</dbReference>
<dbReference type="EMBL" id="VRMG01000008">
    <property type="protein sequence ID" value="TXN29655.1"/>
    <property type="molecule type" value="Genomic_DNA"/>
</dbReference>
<dbReference type="SUPFAM" id="SSF52821">
    <property type="entry name" value="Rhodanese/Cell cycle control phosphatase"/>
    <property type="match status" value="2"/>
</dbReference>
<dbReference type="Gene3D" id="3.40.250.10">
    <property type="entry name" value="Rhodanese-like domain"/>
    <property type="match status" value="2"/>
</dbReference>
<dbReference type="GO" id="GO:0004792">
    <property type="term" value="F:thiosulfate-cyanide sulfurtransferase activity"/>
    <property type="evidence" value="ECO:0007669"/>
    <property type="project" value="TreeGrafter"/>
</dbReference>
<evidence type="ECO:0000259" key="3">
    <source>
        <dbReference type="PROSITE" id="PS50206"/>
    </source>
</evidence>
<sequence>MTSPFITAPELAATLDGSAPPAVLDASFVLHPATFDGDYRTESGRARWLAAHIPGSRHVDVATQFSDASAAVHYAHPDPQGIADELARLGIGAGDPVVVYDQTGGLFAARLWYLLTWIGVDARVLDGGLAAWRAAGLPVDSGDSDSPAAVEPWTASAVRDAWITREELADRAKDDSRPLVCGLPAGSFTGADPTRYSRRGHIPSSVNVSARDLFAADGTVKAAGELREAYASQGVTGDEEVLLYCGGGISVAANALTLAELGVTAVRIYDGSLEEWSADPTLPLEVG</sequence>
<gene>
    <name evidence="4" type="ORF">FVP33_10885</name>
</gene>
<feature type="domain" description="Rhodanese" evidence="3">
    <location>
        <begin position="37"/>
        <end position="141"/>
    </location>
</feature>
<proteinExistence type="predicted"/>
<dbReference type="CDD" id="cd01449">
    <property type="entry name" value="TST_Repeat_2"/>
    <property type="match status" value="1"/>
</dbReference>
<dbReference type="PANTHER" id="PTHR11364">
    <property type="entry name" value="THIOSULFATE SULFERTANSFERASE"/>
    <property type="match status" value="1"/>
</dbReference>
<evidence type="ECO:0000256" key="2">
    <source>
        <dbReference type="ARBA" id="ARBA00022737"/>
    </source>
</evidence>